<accession>A0AAC9BH72</accession>
<dbReference type="EMBL" id="CP012605">
    <property type="protein sequence ID" value="ANH73956.1"/>
    <property type="molecule type" value="Genomic_DNA"/>
</dbReference>
<name>A0AAC9BH72_9RALS</name>
<evidence type="ECO:0000313" key="1">
    <source>
        <dbReference type="EMBL" id="ANH73956.1"/>
    </source>
</evidence>
<dbReference type="KEGG" id="rin:ACS15_0160"/>
<protein>
    <submittedName>
        <fullName evidence="1">Uncharacterized protein</fullName>
    </submittedName>
</protein>
<reference evidence="1 2" key="1">
    <citation type="submission" date="2015-09" db="EMBL/GenBank/DDBJ databases">
        <authorList>
            <person name="Xu Y."/>
            <person name="Nagy A."/>
            <person name="Liu N.T."/>
            <person name="Nou X."/>
        </authorList>
    </citation>
    <scope>NUCLEOTIDE SEQUENCE [LARGE SCALE GENOMIC DNA]</scope>
    <source>
        <strain evidence="1 2">FC1138</strain>
    </source>
</reference>
<dbReference type="Proteomes" id="UP000077927">
    <property type="component" value="Chromosome 1"/>
</dbReference>
<evidence type="ECO:0000313" key="2">
    <source>
        <dbReference type="Proteomes" id="UP000077927"/>
    </source>
</evidence>
<sequence>MAVRHGVLHLVGTRQQETRRLSNIPQGCLRIRLRGRPSRCHACC</sequence>
<dbReference type="AlphaFoldDB" id="A0AAC9BH72"/>
<gene>
    <name evidence="1" type="ORF">ACS15_0160</name>
</gene>
<organism evidence="1 2">
    <name type="scientific">Ralstonia insidiosa</name>
    <dbReference type="NCBI Taxonomy" id="190721"/>
    <lineage>
        <taxon>Bacteria</taxon>
        <taxon>Pseudomonadati</taxon>
        <taxon>Pseudomonadota</taxon>
        <taxon>Betaproteobacteria</taxon>
        <taxon>Burkholderiales</taxon>
        <taxon>Burkholderiaceae</taxon>
        <taxon>Ralstonia</taxon>
    </lineage>
</organism>
<proteinExistence type="predicted"/>